<gene>
    <name evidence="2" type="ORF">FDV58_27080</name>
</gene>
<name>A0A4U6RVD5_BRAEL</name>
<organism evidence="2 3">
    <name type="scientific">Bradyrhizobium elkanii</name>
    <dbReference type="NCBI Taxonomy" id="29448"/>
    <lineage>
        <taxon>Bacteria</taxon>
        <taxon>Pseudomonadati</taxon>
        <taxon>Pseudomonadota</taxon>
        <taxon>Alphaproteobacteria</taxon>
        <taxon>Hyphomicrobiales</taxon>
        <taxon>Nitrobacteraceae</taxon>
        <taxon>Bradyrhizobium</taxon>
    </lineage>
</organism>
<reference evidence="2 3" key="1">
    <citation type="submission" date="2019-05" db="EMBL/GenBank/DDBJ databases">
        <title>Draft Genome of Bradyrhizobium elkanii strain SEMIA 938, Used in Commercial Inoculants for Lupinus spp. in Brazil.</title>
        <authorList>
            <person name="Hungria M."/>
            <person name="Delamuta J.R.M."/>
            <person name="Ribeiro R.A."/>
            <person name="Nogueira M.A."/>
        </authorList>
    </citation>
    <scope>NUCLEOTIDE SEQUENCE [LARGE SCALE GENOMIC DNA]</scope>
    <source>
        <strain evidence="2 3">Semia 938</strain>
    </source>
</reference>
<dbReference type="EMBL" id="SZZP01000018">
    <property type="protein sequence ID" value="TKV78218.1"/>
    <property type="molecule type" value="Genomic_DNA"/>
</dbReference>
<dbReference type="Proteomes" id="UP000305095">
    <property type="component" value="Unassembled WGS sequence"/>
</dbReference>
<evidence type="ECO:0000313" key="3">
    <source>
        <dbReference type="Proteomes" id="UP000305095"/>
    </source>
</evidence>
<sequence>MHAAARAATMHTATHGTHSSTKATAVAATEATAAAMPATTSGEGSRCKRNADSERRCRETREKPVLHETLPDWDRGKLVSPHASMIRRRKTKRNFN</sequence>
<feature type="region of interest" description="Disordered" evidence="1">
    <location>
        <begin position="1"/>
        <end position="63"/>
    </location>
</feature>
<comment type="caution">
    <text evidence="2">The sequence shown here is derived from an EMBL/GenBank/DDBJ whole genome shotgun (WGS) entry which is preliminary data.</text>
</comment>
<dbReference type="AlphaFoldDB" id="A0A4U6RVD5"/>
<accession>A0A4U6RVD5</accession>
<evidence type="ECO:0000313" key="2">
    <source>
        <dbReference type="EMBL" id="TKV78218.1"/>
    </source>
</evidence>
<proteinExistence type="predicted"/>
<evidence type="ECO:0000256" key="1">
    <source>
        <dbReference type="SAM" id="MobiDB-lite"/>
    </source>
</evidence>
<protein>
    <submittedName>
        <fullName evidence="2">Uncharacterized protein</fullName>
    </submittedName>
</protein>
<feature type="compositionally biased region" description="Basic and acidic residues" evidence="1">
    <location>
        <begin position="45"/>
        <end position="63"/>
    </location>
</feature>
<feature type="compositionally biased region" description="Low complexity" evidence="1">
    <location>
        <begin position="1"/>
        <end position="40"/>
    </location>
</feature>